<evidence type="ECO:0000313" key="9">
    <source>
        <dbReference type="EMBL" id="QDR79481.1"/>
    </source>
</evidence>
<dbReference type="GO" id="GO:0005886">
    <property type="term" value="C:plasma membrane"/>
    <property type="evidence" value="ECO:0007669"/>
    <property type="project" value="UniProtKB-SubCell"/>
</dbReference>
<feature type="transmembrane region" description="Helical" evidence="7">
    <location>
        <begin position="238"/>
        <end position="255"/>
    </location>
</feature>
<feature type="transmembrane region" description="Helical" evidence="7">
    <location>
        <begin position="34"/>
        <end position="53"/>
    </location>
</feature>
<dbReference type="AlphaFoldDB" id="A0A517DQ47"/>
<evidence type="ECO:0000256" key="4">
    <source>
        <dbReference type="ARBA" id="ARBA00022692"/>
    </source>
</evidence>
<dbReference type="EMBL" id="CP036259">
    <property type="protein sequence ID" value="QDR79481.1"/>
    <property type="molecule type" value="Genomic_DNA"/>
</dbReference>
<feature type="transmembrane region" description="Helical" evidence="7">
    <location>
        <begin position="261"/>
        <end position="279"/>
    </location>
</feature>
<gene>
    <name evidence="9" type="ORF">SPTER_07560</name>
</gene>
<feature type="domain" description="EamA" evidence="8">
    <location>
        <begin position="5"/>
        <end position="135"/>
    </location>
</feature>
<comment type="similarity">
    <text evidence="2">Belongs to the EamA transporter family.</text>
</comment>
<evidence type="ECO:0000256" key="7">
    <source>
        <dbReference type="SAM" id="Phobius"/>
    </source>
</evidence>
<dbReference type="KEGG" id="sted:SPTER_07560"/>
<dbReference type="SUPFAM" id="SSF103481">
    <property type="entry name" value="Multidrug resistance efflux transporter EmrE"/>
    <property type="match status" value="2"/>
</dbReference>
<evidence type="ECO:0000256" key="6">
    <source>
        <dbReference type="ARBA" id="ARBA00023136"/>
    </source>
</evidence>
<feature type="transmembrane region" description="Helical" evidence="7">
    <location>
        <begin position="142"/>
        <end position="163"/>
    </location>
</feature>
<keyword evidence="10" id="KW-1185">Reference proteome</keyword>
<accession>A0A517DQ47</accession>
<evidence type="ECO:0000256" key="3">
    <source>
        <dbReference type="ARBA" id="ARBA00022475"/>
    </source>
</evidence>
<keyword evidence="6 7" id="KW-0472">Membrane</keyword>
<dbReference type="InterPro" id="IPR000620">
    <property type="entry name" value="EamA_dom"/>
</dbReference>
<feature type="transmembrane region" description="Helical" evidence="7">
    <location>
        <begin position="206"/>
        <end position="226"/>
    </location>
</feature>
<protein>
    <submittedName>
        <fullName evidence="9">2A78: carboxylate/amino acid/amine transporter</fullName>
    </submittedName>
</protein>
<dbReference type="PANTHER" id="PTHR42920">
    <property type="entry name" value="OS03G0707200 PROTEIN-RELATED"/>
    <property type="match status" value="1"/>
</dbReference>
<organism evidence="9 10">
    <name type="scientific">Sporomusa termitida</name>
    <dbReference type="NCBI Taxonomy" id="2377"/>
    <lineage>
        <taxon>Bacteria</taxon>
        <taxon>Bacillati</taxon>
        <taxon>Bacillota</taxon>
        <taxon>Negativicutes</taxon>
        <taxon>Selenomonadales</taxon>
        <taxon>Sporomusaceae</taxon>
        <taxon>Sporomusa</taxon>
    </lineage>
</organism>
<feature type="domain" description="EamA" evidence="8">
    <location>
        <begin position="144"/>
        <end position="277"/>
    </location>
</feature>
<keyword evidence="5 7" id="KW-1133">Transmembrane helix</keyword>
<dbReference type="RefSeq" id="WP_144349126.1">
    <property type="nucleotide sequence ID" value="NZ_CP036259.1"/>
</dbReference>
<evidence type="ECO:0000256" key="5">
    <source>
        <dbReference type="ARBA" id="ARBA00022989"/>
    </source>
</evidence>
<feature type="transmembrane region" description="Helical" evidence="7">
    <location>
        <begin position="118"/>
        <end position="136"/>
    </location>
</feature>
<feature type="transmembrane region" description="Helical" evidence="7">
    <location>
        <begin position="65"/>
        <end position="86"/>
    </location>
</feature>
<keyword evidence="3" id="KW-1003">Cell membrane</keyword>
<keyword evidence="4 7" id="KW-0812">Transmembrane</keyword>
<evidence type="ECO:0000313" key="10">
    <source>
        <dbReference type="Proteomes" id="UP000320776"/>
    </source>
</evidence>
<dbReference type="InterPro" id="IPR037185">
    <property type="entry name" value="EmrE-like"/>
</dbReference>
<name>A0A517DQ47_9FIRM</name>
<feature type="transmembrane region" description="Helical" evidence="7">
    <location>
        <begin position="7"/>
        <end position="28"/>
    </location>
</feature>
<comment type="subcellular location">
    <subcellularLocation>
        <location evidence="1">Cell membrane</location>
        <topology evidence="1">Multi-pass membrane protein</topology>
    </subcellularLocation>
</comment>
<dbReference type="OrthoDB" id="9804865at2"/>
<dbReference type="InterPro" id="IPR051258">
    <property type="entry name" value="Diverse_Substrate_Transporter"/>
</dbReference>
<sequence>MTSRKADLLIATVSIAWGTSYLLMKFGLNGVEPFNLITLRFGIAFVTTLLLFFPRVIKADMQAIGYSALIGLILFSVFTALMFGLATTTVSSAGFLTSTTVIFVPILQALITRKIPKPPIMAGVLVIVAGIGLLTIGDTFEIKSGSILCLLGAILYAVHIIVTNYCAHKTDTLQLGILQLGFAAVYGLIFSFIFETPTLPATTAEWTAVLGLALVCSAFGFVVQPIAQKFTTPERTGVLFALEPVFSALFGFIFLQEILQLQGYIGAMLVLAGVFIAGLKTSQPQ</sequence>
<feature type="transmembrane region" description="Helical" evidence="7">
    <location>
        <begin position="92"/>
        <end position="111"/>
    </location>
</feature>
<evidence type="ECO:0000256" key="1">
    <source>
        <dbReference type="ARBA" id="ARBA00004651"/>
    </source>
</evidence>
<evidence type="ECO:0000256" key="2">
    <source>
        <dbReference type="ARBA" id="ARBA00007362"/>
    </source>
</evidence>
<dbReference type="Pfam" id="PF00892">
    <property type="entry name" value="EamA"/>
    <property type="match status" value="2"/>
</dbReference>
<dbReference type="Proteomes" id="UP000320776">
    <property type="component" value="Chromosome"/>
</dbReference>
<dbReference type="PANTHER" id="PTHR42920:SF5">
    <property type="entry name" value="EAMA DOMAIN-CONTAINING PROTEIN"/>
    <property type="match status" value="1"/>
</dbReference>
<evidence type="ECO:0000259" key="8">
    <source>
        <dbReference type="Pfam" id="PF00892"/>
    </source>
</evidence>
<proteinExistence type="inferred from homology"/>
<feature type="transmembrane region" description="Helical" evidence="7">
    <location>
        <begin position="175"/>
        <end position="194"/>
    </location>
</feature>
<reference evidence="9 10" key="1">
    <citation type="submission" date="2019-02" db="EMBL/GenBank/DDBJ databases">
        <title>Closed genome of Sporomusa termitida DSM 4440.</title>
        <authorList>
            <person name="Poehlein A."/>
            <person name="Daniel R."/>
        </authorList>
    </citation>
    <scope>NUCLEOTIDE SEQUENCE [LARGE SCALE GENOMIC DNA]</scope>
    <source>
        <strain evidence="9 10">DSM 4440</strain>
    </source>
</reference>